<dbReference type="InterPro" id="IPR020904">
    <property type="entry name" value="Sc_DH/Rdtase_CS"/>
</dbReference>
<evidence type="ECO:0000313" key="4">
    <source>
        <dbReference type="Proteomes" id="UP000054683"/>
    </source>
</evidence>
<evidence type="ECO:0000256" key="1">
    <source>
        <dbReference type="ARBA" id="ARBA00006484"/>
    </source>
</evidence>
<dbReference type="GO" id="GO:0016491">
    <property type="term" value="F:oxidoreductase activity"/>
    <property type="evidence" value="ECO:0007669"/>
    <property type="project" value="UniProtKB-KW"/>
</dbReference>
<dbReference type="RefSeq" id="WP_062089839.1">
    <property type="nucleotide sequence ID" value="NZ_FCOK02000043.1"/>
</dbReference>
<protein>
    <submittedName>
        <fullName evidence="3">Dehydrogenase</fullName>
    </submittedName>
</protein>
<accession>A0A158I865</accession>
<dbReference type="PRINTS" id="PR00080">
    <property type="entry name" value="SDRFAMILY"/>
</dbReference>
<organism evidence="3 4">
    <name type="scientific">Caballeronia udeis</name>
    <dbReference type="NCBI Taxonomy" id="1232866"/>
    <lineage>
        <taxon>Bacteria</taxon>
        <taxon>Pseudomonadati</taxon>
        <taxon>Pseudomonadota</taxon>
        <taxon>Betaproteobacteria</taxon>
        <taxon>Burkholderiales</taxon>
        <taxon>Burkholderiaceae</taxon>
        <taxon>Caballeronia</taxon>
    </lineage>
</organism>
<dbReference type="Pfam" id="PF00106">
    <property type="entry name" value="adh_short"/>
    <property type="match status" value="1"/>
</dbReference>
<proteinExistence type="inferred from homology"/>
<dbReference type="InterPro" id="IPR002347">
    <property type="entry name" value="SDR_fam"/>
</dbReference>
<dbReference type="PROSITE" id="PS00061">
    <property type="entry name" value="ADH_SHORT"/>
    <property type="match status" value="1"/>
</dbReference>
<name>A0A158I865_9BURK</name>
<evidence type="ECO:0000256" key="2">
    <source>
        <dbReference type="ARBA" id="ARBA00023002"/>
    </source>
</evidence>
<evidence type="ECO:0000313" key="3">
    <source>
        <dbReference type="EMBL" id="SAL52764.1"/>
    </source>
</evidence>
<dbReference type="Gene3D" id="3.40.50.720">
    <property type="entry name" value="NAD(P)-binding Rossmann-like Domain"/>
    <property type="match status" value="1"/>
</dbReference>
<dbReference type="AlphaFoldDB" id="A0A158I865"/>
<dbReference type="SUPFAM" id="SSF51735">
    <property type="entry name" value="NAD(P)-binding Rossmann-fold domains"/>
    <property type="match status" value="1"/>
</dbReference>
<dbReference type="PANTHER" id="PTHR43976">
    <property type="entry name" value="SHORT CHAIN DEHYDROGENASE"/>
    <property type="match status" value="1"/>
</dbReference>
<keyword evidence="2" id="KW-0560">Oxidoreductase</keyword>
<dbReference type="EMBL" id="FCOK02000043">
    <property type="protein sequence ID" value="SAL52764.1"/>
    <property type="molecule type" value="Genomic_DNA"/>
</dbReference>
<dbReference type="OrthoDB" id="9790266at2"/>
<comment type="similarity">
    <text evidence="1">Belongs to the short-chain dehydrogenases/reductases (SDR) family.</text>
</comment>
<dbReference type="InterPro" id="IPR051911">
    <property type="entry name" value="SDR_oxidoreductase"/>
</dbReference>
<gene>
    <name evidence="3" type="ORF">AWB69_05493</name>
</gene>
<dbReference type="PRINTS" id="PR00081">
    <property type="entry name" value="GDHRDH"/>
</dbReference>
<sequence length="173" mass="18468">MFETNTFGVMAMVRAIVPHMRERGSGVIVNVTSSVVFNPMPFAAAYTASKTAVEGFSEELSYELAPLGVHVKLVEPGYGRDTNFGTATLALNDDNSFPARYRAQFGVLMGGLPEVATELEDVAEAVLRAADDTGPTLRFPAGADSVANARKRAELSEEAFLALAHQAFGVPKQ</sequence>
<dbReference type="Proteomes" id="UP000054683">
    <property type="component" value="Unassembled WGS sequence"/>
</dbReference>
<reference evidence="3 4" key="1">
    <citation type="submission" date="2016-01" db="EMBL/GenBank/DDBJ databases">
        <authorList>
            <person name="Oliw E.H."/>
        </authorList>
    </citation>
    <scope>NUCLEOTIDE SEQUENCE [LARGE SCALE GENOMIC DNA]</scope>
    <source>
        <strain evidence="3">LMG 27134</strain>
    </source>
</reference>
<dbReference type="PANTHER" id="PTHR43976:SF16">
    <property type="entry name" value="SHORT-CHAIN DEHYDROGENASE_REDUCTASE FAMILY PROTEIN"/>
    <property type="match status" value="1"/>
</dbReference>
<dbReference type="InterPro" id="IPR036291">
    <property type="entry name" value="NAD(P)-bd_dom_sf"/>
</dbReference>